<evidence type="ECO:0000313" key="12">
    <source>
        <dbReference type="Proteomes" id="UP000236721"/>
    </source>
</evidence>
<evidence type="ECO:0000256" key="2">
    <source>
        <dbReference type="ARBA" id="ARBA00010897"/>
    </source>
</evidence>
<dbReference type="Pfam" id="PF17767">
    <property type="entry name" value="NAPRTase_N"/>
    <property type="match status" value="1"/>
</dbReference>
<dbReference type="InterPro" id="IPR040727">
    <property type="entry name" value="NAPRTase_N"/>
</dbReference>
<dbReference type="GO" id="GO:0005829">
    <property type="term" value="C:cytosol"/>
    <property type="evidence" value="ECO:0007669"/>
    <property type="project" value="TreeGrafter"/>
</dbReference>
<dbReference type="GO" id="GO:0016757">
    <property type="term" value="F:glycosyltransferase activity"/>
    <property type="evidence" value="ECO:0007669"/>
    <property type="project" value="UniProtKB-KW"/>
</dbReference>
<dbReference type="InterPro" id="IPR041525">
    <property type="entry name" value="N/Namide_PRibTrfase"/>
</dbReference>
<dbReference type="PANTHER" id="PTHR11098:SF1">
    <property type="entry name" value="NICOTINATE PHOSPHORIBOSYLTRANSFERASE"/>
    <property type="match status" value="1"/>
</dbReference>
<evidence type="ECO:0000313" key="11">
    <source>
        <dbReference type="EMBL" id="SEG06195.1"/>
    </source>
</evidence>
<dbReference type="CDD" id="cd01401">
    <property type="entry name" value="PncB_like"/>
    <property type="match status" value="1"/>
</dbReference>
<evidence type="ECO:0000256" key="6">
    <source>
        <dbReference type="ARBA" id="ARBA00022642"/>
    </source>
</evidence>
<dbReference type="EC" id="6.3.4.21" evidence="3 7"/>
<dbReference type="Gene3D" id="3.20.140.10">
    <property type="entry name" value="nicotinate phosphoribosyltransferase"/>
    <property type="match status" value="1"/>
</dbReference>
<dbReference type="Pfam" id="PF04095">
    <property type="entry name" value="NAPRTase"/>
    <property type="match status" value="1"/>
</dbReference>
<dbReference type="SUPFAM" id="SSF54675">
    <property type="entry name" value="Nicotinate/Quinolinate PRTase N-terminal domain-like"/>
    <property type="match status" value="1"/>
</dbReference>
<evidence type="ECO:0000256" key="1">
    <source>
        <dbReference type="ARBA" id="ARBA00004952"/>
    </source>
</evidence>
<feature type="modified residue" description="Phosphohistidine; by autocatalysis" evidence="7">
    <location>
        <position position="226"/>
    </location>
</feature>
<dbReference type="EMBL" id="FNVG01000006">
    <property type="protein sequence ID" value="SEG06195.1"/>
    <property type="molecule type" value="Genomic_DNA"/>
</dbReference>
<accession>A0A1H5X441</accession>
<organism evidence="11 12">
    <name type="scientific">Vibrio hangzhouensis</name>
    <dbReference type="NCBI Taxonomy" id="462991"/>
    <lineage>
        <taxon>Bacteria</taxon>
        <taxon>Pseudomonadati</taxon>
        <taxon>Pseudomonadota</taxon>
        <taxon>Gammaproteobacteria</taxon>
        <taxon>Vibrionales</taxon>
        <taxon>Vibrionaceae</taxon>
        <taxon>Vibrio</taxon>
    </lineage>
</organism>
<sequence>MSGSLFNDRIIQSALDLDVYKINMMFAAFTHYPHTTVRYELIVRSKENLSDLQSLIEKEVNALSECQFTPSELTYLEQKAPYLSADFIDYLSRFKFAPQQQVTVSQNSGQLSVSVKGLWHETILYETLIMSIISEVRNRQRWSQIPYSQFASTLKKKVIELKSQLNRRAITNFQFSEMGSRRRFSAQIQQDVVDYLSQQVPALMSGTSNYHLAKRFNLTPIGTVAHEWFMAHQALAAPLKSQQMALDLWQSTFNGKLGIALTDTIGIDAFLKDFDSERANSYAGVRHDSGSPFQWGDKMIAHYQSLGIDPMSKTLIFTDGLDFATALDICDYFAGRTNISFGIGTFLASDMGAWQDETGHYQPLSIVIKMAECNGLPVAKISDEPEKAMCEDADFLTTLKQSFGLSHSSH</sequence>
<dbReference type="InterPro" id="IPR007229">
    <property type="entry name" value="Nic_PRibTrfase-Fam"/>
</dbReference>
<gene>
    <name evidence="7" type="primary">pncB</name>
    <name evidence="11" type="ORF">SAMN04488244_106186</name>
</gene>
<evidence type="ECO:0000259" key="10">
    <source>
        <dbReference type="Pfam" id="PF17767"/>
    </source>
</evidence>
<dbReference type="SUPFAM" id="SSF51690">
    <property type="entry name" value="Nicotinate/Quinolinate PRTase C-terminal domain-like"/>
    <property type="match status" value="1"/>
</dbReference>
<comment type="function">
    <text evidence="7 8">Catalyzes the synthesis of beta-nicotinate D-ribonucleotide from nicotinate and 5-phospho-D-ribose 1-phosphate at the expense of ATP.</text>
</comment>
<comment type="PTM">
    <text evidence="7 8">Transiently phosphorylated on a His residue during the reaction cycle. Phosphorylation strongly increases the affinity for substrates and increases the rate of nicotinate D-ribonucleotide production. Dephosphorylation regenerates the low-affinity form of the enzyme, leading to product release.</text>
</comment>
<dbReference type="PIRSF" id="PIRSF000484">
    <property type="entry name" value="NAPRT"/>
    <property type="match status" value="1"/>
</dbReference>
<comment type="pathway">
    <text evidence="1 7 8">Cofactor biosynthesis; NAD(+) biosynthesis; nicotinate D-ribonucleotide from nicotinate: step 1/1.</text>
</comment>
<evidence type="ECO:0000256" key="7">
    <source>
        <dbReference type="HAMAP-Rule" id="MF_00570"/>
    </source>
</evidence>
<comment type="catalytic activity">
    <reaction evidence="7 8">
        <text>5-phospho-alpha-D-ribose 1-diphosphate + nicotinate + ATP + H2O = nicotinate beta-D-ribonucleotide + ADP + phosphate + diphosphate</text>
        <dbReference type="Rhea" id="RHEA:36163"/>
        <dbReference type="ChEBI" id="CHEBI:15377"/>
        <dbReference type="ChEBI" id="CHEBI:30616"/>
        <dbReference type="ChEBI" id="CHEBI:32544"/>
        <dbReference type="ChEBI" id="CHEBI:33019"/>
        <dbReference type="ChEBI" id="CHEBI:43474"/>
        <dbReference type="ChEBI" id="CHEBI:57502"/>
        <dbReference type="ChEBI" id="CHEBI:58017"/>
        <dbReference type="ChEBI" id="CHEBI:456216"/>
        <dbReference type="EC" id="6.3.4.21"/>
    </reaction>
</comment>
<keyword evidence="11" id="KW-0328">Glycosyltransferase</keyword>
<feature type="domain" description="Nicotinate/nicotinamide phosphoribosyltransferase" evidence="9">
    <location>
        <begin position="173"/>
        <end position="406"/>
    </location>
</feature>
<evidence type="ECO:0000256" key="5">
    <source>
        <dbReference type="ARBA" id="ARBA00022598"/>
    </source>
</evidence>
<evidence type="ECO:0000256" key="3">
    <source>
        <dbReference type="ARBA" id="ARBA00013236"/>
    </source>
</evidence>
<dbReference type="OrthoDB" id="9771406at2"/>
<evidence type="ECO:0000256" key="8">
    <source>
        <dbReference type="RuleBase" id="RU003838"/>
    </source>
</evidence>
<keyword evidence="5 7" id="KW-0436">Ligase</keyword>
<proteinExistence type="inferred from homology"/>
<protein>
    <recommendedName>
        <fullName evidence="3 7">Nicotinate phosphoribosyltransferase</fullName>
        <shortName evidence="7">NAPRTase</shortName>
        <ecNumber evidence="3 7">6.3.4.21</ecNumber>
    </recommendedName>
</protein>
<name>A0A1H5X441_9VIBR</name>
<dbReference type="PANTHER" id="PTHR11098">
    <property type="entry name" value="NICOTINATE PHOSPHORIBOSYLTRANSFERASE"/>
    <property type="match status" value="1"/>
</dbReference>
<evidence type="ECO:0000259" key="9">
    <source>
        <dbReference type="Pfam" id="PF04095"/>
    </source>
</evidence>
<dbReference type="GO" id="GO:0004516">
    <property type="term" value="F:nicotinate phosphoribosyltransferase activity"/>
    <property type="evidence" value="ECO:0007669"/>
    <property type="project" value="UniProtKB-UniRule"/>
</dbReference>
<comment type="similarity">
    <text evidence="2 7 8">Belongs to the NAPRTase family.</text>
</comment>
<keyword evidence="4 7" id="KW-0597">Phosphoprotein</keyword>
<dbReference type="RefSeq" id="WP_103879924.1">
    <property type="nucleotide sequence ID" value="NZ_FNVG01000006.1"/>
</dbReference>
<dbReference type="InterPro" id="IPR036068">
    <property type="entry name" value="Nicotinate_pribotase-like_C"/>
</dbReference>
<dbReference type="Proteomes" id="UP000236721">
    <property type="component" value="Unassembled WGS sequence"/>
</dbReference>
<keyword evidence="6 7" id="KW-0662">Pyridine nucleotide biosynthesis</keyword>
<keyword evidence="11" id="KW-0808">Transferase</keyword>
<dbReference type="UniPathway" id="UPA00253">
    <property type="reaction ID" value="UER00457"/>
</dbReference>
<evidence type="ECO:0000256" key="4">
    <source>
        <dbReference type="ARBA" id="ARBA00022553"/>
    </source>
</evidence>
<dbReference type="NCBIfam" id="NF003704">
    <property type="entry name" value="PRK05321.1"/>
    <property type="match status" value="1"/>
</dbReference>
<dbReference type="AlphaFoldDB" id="A0A1H5X441"/>
<dbReference type="HAMAP" id="MF_00570">
    <property type="entry name" value="NAPRTase"/>
    <property type="match status" value="1"/>
</dbReference>
<dbReference type="InterPro" id="IPR006406">
    <property type="entry name" value="Nic_PRibTrfase"/>
</dbReference>
<keyword evidence="12" id="KW-1185">Reference proteome</keyword>
<reference evidence="12" key="1">
    <citation type="submission" date="2016-10" db="EMBL/GenBank/DDBJ databases">
        <authorList>
            <person name="Varghese N."/>
            <person name="Submissions S."/>
        </authorList>
    </citation>
    <scope>NUCLEOTIDE SEQUENCE [LARGE SCALE GENOMIC DNA]</scope>
    <source>
        <strain evidence="12">CGMCC 1.7062</strain>
    </source>
</reference>
<dbReference type="GO" id="GO:0034355">
    <property type="term" value="P:NAD+ biosynthetic process via the salvage pathway"/>
    <property type="evidence" value="ECO:0007669"/>
    <property type="project" value="TreeGrafter"/>
</dbReference>
<dbReference type="NCBIfam" id="TIGR01514">
    <property type="entry name" value="NAPRTase"/>
    <property type="match status" value="1"/>
</dbReference>
<feature type="domain" description="Nicotinate phosphoribosyltransferase N-terminal" evidence="10">
    <location>
        <begin position="15"/>
        <end position="134"/>
    </location>
</feature>